<protein>
    <submittedName>
        <fullName evidence="1">Uncharacterized protein</fullName>
    </submittedName>
</protein>
<gene>
    <name evidence="1" type="ORF">GS551_05305</name>
</gene>
<organism evidence="1 2">
    <name type="scientific">Rhodococcus hoagii</name>
    <name type="common">Corynebacterium equii</name>
    <dbReference type="NCBI Taxonomy" id="43767"/>
    <lineage>
        <taxon>Bacteria</taxon>
        <taxon>Bacillati</taxon>
        <taxon>Actinomycetota</taxon>
        <taxon>Actinomycetes</taxon>
        <taxon>Mycobacteriales</taxon>
        <taxon>Nocardiaceae</taxon>
        <taxon>Prescottella</taxon>
    </lineage>
</organism>
<dbReference type="Proteomes" id="UP000706122">
    <property type="component" value="Unassembled WGS sequence"/>
</dbReference>
<reference evidence="1" key="1">
    <citation type="submission" date="2019-11" db="EMBL/GenBank/DDBJ databases">
        <title>Spread of Macrolides and rifampicin resistant Rhodococcus equi in clinical isolates in the USA.</title>
        <authorList>
            <person name="Alvarez-Narvaez S."/>
            <person name="Huber L."/>
            <person name="Cohen N.D."/>
            <person name="Slovis N."/>
            <person name="Greiter M."/>
            <person name="Giguere S."/>
            <person name="Hart K."/>
        </authorList>
    </citation>
    <scope>NUCLEOTIDE SEQUENCE</scope>
    <source>
        <strain evidence="1">Lh_5</strain>
    </source>
</reference>
<sequence>MSDNVIPLQRKPAHLTCECGSAWWNAQVCIEGQKVTGYGLPLVCVECGKEGQP</sequence>
<evidence type="ECO:0000313" key="1">
    <source>
        <dbReference type="EMBL" id="MBM4713620.1"/>
    </source>
</evidence>
<dbReference type="EMBL" id="WUYC01000001">
    <property type="protein sequence ID" value="MBM4713620.1"/>
    <property type="molecule type" value="Genomic_DNA"/>
</dbReference>
<comment type="caution">
    <text evidence="1">The sequence shown here is derived from an EMBL/GenBank/DDBJ whole genome shotgun (WGS) entry which is preliminary data.</text>
</comment>
<proteinExistence type="predicted"/>
<evidence type="ECO:0000313" key="2">
    <source>
        <dbReference type="Proteomes" id="UP000706122"/>
    </source>
</evidence>
<accession>A0AAE3B965</accession>
<name>A0AAE3B965_RHOHA</name>
<dbReference type="AlphaFoldDB" id="A0AAE3B965"/>